<dbReference type="Pfam" id="PF10990">
    <property type="entry name" value="DUF2809"/>
    <property type="match status" value="1"/>
</dbReference>
<feature type="transmembrane region" description="Helical" evidence="1">
    <location>
        <begin position="128"/>
        <end position="146"/>
    </location>
</feature>
<gene>
    <name evidence="2" type="ORF">J2S44_004849</name>
</gene>
<accession>A0AAE4CXA1</accession>
<evidence type="ECO:0008006" key="4">
    <source>
        <dbReference type="Google" id="ProtNLM"/>
    </source>
</evidence>
<sequence>MTLGTTPVSPAGGPAAIGERPDRYDRAVLVRSLAALTAITLIIIALSIRTLADGAIVQISGTVLYASMIYAVVVFLLPRARPRVSGAIAVGLCWAVEFSQLTGVPAALSERSALARLALGAHFDPIDVLWYPAGVVPLVLLHTLLASKRPSARGAVNDY</sequence>
<feature type="transmembrane region" description="Helical" evidence="1">
    <location>
        <begin position="28"/>
        <end position="49"/>
    </location>
</feature>
<evidence type="ECO:0000256" key="1">
    <source>
        <dbReference type="SAM" id="Phobius"/>
    </source>
</evidence>
<feature type="transmembrane region" description="Helical" evidence="1">
    <location>
        <begin position="84"/>
        <end position="108"/>
    </location>
</feature>
<comment type="caution">
    <text evidence="2">The sequence shown here is derived from an EMBL/GenBank/DDBJ whole genome shotgun (WGS) entry which is preliminary data.</text>
</comment>
<protein>
    <recommendedName>
        <fullName evidence="4">DUF2809 domain-containing protein</fullName>
    </recommendedName>
</protein>
<reference evidence="2 3" key="1">
    <citation type="submission" date="2023-07" db="EMBL/GenBank/DDBJ databases">
        <title>Sequencing the genomes of 1000 actinobacteria strains.</title>
        <authorList>
            <person name="Klenk H.-P."/>
        </authorList>
    </citation>
    <scope>NUCLEOTIDE SEQUENCE [LARGE SCALE GENOMIC DNA]</scope>
    <source>
        <strain evidence="2 3">DSM 44711</strain>
    </source>
</reference>
<organism evidence="2 3">
    <name type="scientific">Catenuloplanes niger</name>
    <dbReference type="NCBI Taxonomy" id="587534"/>
    <lineage>
        <taxon>Bacteria</taxon>
        <taxon>Bacillati</taxon>
        <taxon>Actinomycetota</taxon>
        <taxon>Actinomycetes</taxon>
        <taxon>Micromonosporales</taxon>
        <taxon>Micromonosporaceae</taxon>
        <taxon>Catenuloplanes</taxon>
    </lineage>
</organism>
<dbReference type="EMBL" id="JAVDYC010000001">
    <property type="protein sequence ID" value="MDR7324599.1"/>
    <property type="molecule type" value="Genomic_DNA"/>
</dbReference>
<evidence type="ECO:0000313" key="2">
    <source>
        <dbReference type="EMBL" id="MDR7324599.1"/>
    </source>
</evidence>
<keyword evidence="3" id="KW-1185">Reference proteome</keyword>
<keyword evidence="1" id="KW-0472">Membrane</keyword>
<dbReference type="AlphaFoldDB" id="A0AAE4CXA1"/>
<dbReference type="RefSeq" id="WP_310418232.1">
    <property type="nucleotide sequence ID" value="NZ_JAVDYC010000001.1"/>
</dbReference>
<dbReference type="InterPro" id="IPR021257">
    <property type="entry name" value="DUF2809"/>
</dbReference>
<feature type="transmembrane region" description="Helical" evidence="1">
    <location>
        <begin position="55"/>
        <end position="77"/>
    </location>
</feature>
<name>A0AAE4CXA1_9ACTN</name>
<proteinExistence type="predicted"/>
<evidence type="ECO:0000313" key="3">
    <source>
        <dbReference type="Proteomes" id="UP001183629"/>
    </source>
</evidence>
<dbReference type="Proteomes" id="UP001183629">
    <property type="component" value="Unassembled WGS sequence"/>
</dbReference>
<keyword evidence="1" id="KW-0812">Transmembrane</keyword>
<keyword evidence="1" id="KW-1133">Transmembrane helix</keyword>